<sequence>MPTCWVNIRTNITDLVVIDTFITVDSAEEGLEMATNGTSAQAPYSRVPLVEPQGWVGGPEADMDPRRLHQRRRRFSDASIFSAPAAASIAAHPPSSATDTVAIVDTALDDNRNRHLADE</sequence>
<reference evidence="1 2" key="1">
    <citation type="submission" date="2019-06" db="EMBL/GenBank/DDBJ databases">
        <authorList>
            <person name="Broberg M."/>
        </authorList>
    </citation>
    <scope>NUCLEOTIDE SEQUENCE [LARGE SCALE GENOMIC DNA]</scope>
</reference>
<accession>A0ABY6UYR3</accession>
<evidence type="ECO:0000313" key="1">
    <source>
        <dbReference type="EMBL" id="VUC35336.1"/>
    </source>
</evidence>
<organism evidence="1 2">
    <name type="scientific">Bionectria ochroleuca</name>
    <name type="common">Gliocladium roseum</name>
    <dbReference type="NCBI Taxonomy" id="29856"/>
    <lineage>
        <taxon>Eukaryota</taxon>
        <taxon>Fungi</taxon>
        <taxon>Dikarya</taxon>
        <taxon>Ascomycota</taxon>
        <taxon>Pezizomycotina</taxon>
        <taxon>Sordariomycetes</taxon>
        <taxon>Hypocreomycetidae</taxon>
        <taxon>Hypocreales</taxon>
        <taxon>Bionectriaceae</taxon>
        <taxon>Clonostachys</taxon>
    </lineage>
</organism>
<gene>
    <name evidence="1" type="ORF">CLO192961_LOCUS408935</name>
</gene>
<keyword evidence="2" id="KW-1185">Reference proteome</keyword>
<dbReference type="EMBL" id="CABFNS010000909">
    <property type="protein sequence ID" value="VUC35336.1"/>
    <property type="molecule type" value="Genomic_DNA"/>
</dbReference>
<proteinExistence type="predicted"/>
<name>A0ABY6UYR3_BIOOC</name>
<dbReference type="Proteomes" id="UP000766486">
    <property type="component" value="Unassembled WGS sequence"/>
</dbReference>
<comment type="caution">
    <text evidence="1">The sequence shown here is derived from an EMBL/GenBank/DDBJ whole genome shotgun (WGS) entry which is preliminary data.</text>
</comment>
<protein>
    <submittedName>
        <fullName evidence="1">Uncharacterized protein</fullName>
    </submittedName>
</protein>
<evidence type="ECO:0000313" key="2">
    <source>
        <dbReference type="Proteomes" id="UP000766486"/>
    </source>
</evidence>